<dbReference type="Gene3D" id="3.40.1350.10">
    <property type="match status" value="1"/>
</dbReference>
<sequence>MRRAARKDKNQNDIAEALTKAGATVTDLSKAGGGVTDLLVSYGRKWFVLEVKNPNVPASDRKLTPAQVEWHAKQRAPVHVVMTPDQALSAIGATYDAIAVRYVLDHYS</sequence>
<proteinExistence type="predicted"/>
<accession>A0A6J5QZS8</accession>
<reference evidence="1" key="1">
    <citation type="submission" date="2020-05" db="EMBL/GenBank/DDBJ databases">
        <authorList>
            <person name="Chiriac C."/>
            <person name="Salcher M."/>
            <person name="Ghai R."/>
            <person name="Kavagutti S V."/>
        </authorList>
    </citation>
    <scope>NUCLEOTIDE SEQUENCE</scope>
</reference>
<name>A0A6J5QZS8_9CAUD</name>
<protein>
    <recommendedName>
        <fullName evidence="2">VRR-NUC domain containing protein</fullName>
    </recommendedName>
</protein>
<evidence type="ECO:0008006" key="2">
    <source>
        <dbReference type="Google" id="ProtNLM"/>
    </source>
</evidence>
<gene>
    <name evidence="1" type="ORF">UFOVP1165_10</name>
</gene>
<dbReference type="InterPro" id="IPR011856">
    <property type="entry name" value="tRNA_endonuc-like_dom_sf"/>
</dbReference>
<dbReference type="GO" id="GO:0003676">
    <property type="term" value="F:nucleic acid binding"/>
    <property type="evidence" value="ECO:0007669"/>
    <property type="project" value="InterPro"/>
</dbReference>
<evidence type="ECO:0000313" key="1">
    <source>
        <dbReference type="EMBL" id="CAB4188117.1"/>
    </source>
</evidence>
<dbReference type="EMBL" id="LR797120">
    <property type="protein sequence ID" value="CAB4188117.1"/>
    <property type="molecule type" value="Genomic_DNA"/>
</dbReference>
<organism evidence="1">
    <name type="scientific">uncultured Caudovirales phage</name>
    <dbReference type="NCBI Taxonomy" id="2100421"/>
    <lineage>
        <taxon>Viruses</taxon>
        <taxon>Duplodnaviria</taxon>
        <taxon>Heunggongvirae</taxon>
        <taxon>Uroviricota</taxon>
        <taxon>Caudoviricetes</taxon>
        <taxon>Peduoviridae</taxon>
        <taxon>Maltschvirus</taxon>
        <taxon>Maltschvirus maltsch</taxon>
    </lineage>
</organism>